<dbReference type="GO" id="GO:0016787">
    <property type="term" value="F:hydrolase activity"/>
    <property type="evidence" value="ECO:0007669"/>
    <property type="project" value="UniProtKB-KW"/>
</dbReference>
<dbReference type="Gene3D" id="3.40.50.1820">
    <property type="entry name" value="alpha/beta hydrolase"/>
    <property type="match status" value="1"/>
</dbReference>
<gene>
    <name evidence="3" type="ORF">SAMN04244553_1489</name>
</gene>
<feature type="domain" description="Alpha/beta hydrolase fold-3" evidence="2">
    <location>
        <begin position="92"/>
        <end position="298"/>
    </location>
</feature>
<organism evidence="3 4">
    <name type="scientific">Nocardia amikacinitolerans</name>
    <dbReference type="NCBI Taxonomy" id="756689"/>
    <lineage>
        <taxon>Bacteria</taxon>
        <taxon>Bacillati</taxon>
        <taxon>Actinomycetota</taxon>
        <taxon>Actinomycetes</taxon>
        <taxon>Mycobacteriales</taxon>
        <taxon>Nocardiaceae</taxon>
        <taxon>Nocardia</taxon>
    </lineage>
</organism>
<keyword evidence="1 3" id="KW-0378">Hydrolase</keyword>
<dbReference type="STRING" id="1379680.GCA_001612615_02082"/>
<dbReference type="AlphaFoldDB" id="A0A285L2D6"/>
<dbReference type="InterPro" id="IPR013094">
    <property type="entry name" value="AB_hydrolase_3"/>
</dbReference>
<dbReference type="Pfam" id="PF07859">
    <property type="entry name" value="Abhydrolase_3"/>
    <property type="match status" value="1"/>
</dbReference>
<dbReference type="OrthoDB" id="3181909at2"/>
<proteinExistence type="predicted"/>
<reference evidence="3 4" key="1">
    <citation type="submission" date="2017-09" db="EMBL/GenBank/DDBJ databases">
        <authorList>
            <person name="Ehlers B."/>
            <person name="Leendertz F.H."/>
        </authorList>
    </citation>
    <scope>NUCLEOTIDE SEQUENCE [LARGE SCALE GENOMIC DNA]</scope>
    <source>
        <strain evidence="3 4">DSM 45537</strain>
    </source>
</reference>
<sequence length="336" mass="36412">MNDVTGTERPPLGVRLLHALGKAPDWSAMTAEELAAFREAENRKRASRIARVITGFPDRGATIRWREVHLPDRRLPVREYRPSSVDGALPLVLHVHGGGFVGTAAQCDWANNYFAARLPAVVVSVEHRLLAPGTPLADAVDDGWDALLHVVRHAAEWGVDPARTAVVGDSTGGLIAALAAIRARESGLELQAQVLVNPVTDMTETMLDYESMTRYADSPTLTMARLRLLHRLAVPPGTDARAVSPLRADDLSGLAPALVVVPTLDPLADHGRRYTERLLESGTRARLVEHPGAPHGFLAMPGVVPQAKAARAEIFEFLRGRLAESRPVVSRKTGKR</sequence>
<name>A0A285L2D6_9NOCA</name>
<evidence type="ECO:0000313" key="4">
    <source>
        <dbReference type="Proteomes" id="UP000219565"/>
    </source>
</evidence>
<evidence type="ECO:0000313" key="3">
    <source>
        <dbReference type="EMBL" id="SNY79080.1"/>
    </source>
</evidence>
<evidence type="ECO:0000256" key="1">
    <source>
        <dbReference type="ARBA" id="ARBA00022801"/>
    </source>
</evidence>
<dbReference type="PANTHER" id="PTHR48081">
    <property type="entry name" value="AB HYDROLASE SUPERFAMILY PROTEIN C4A8.06C"/>
    <property type="match status" value="1"/>
</dbReference>
<dbReference type="SUPFAM" id="SSF53474">
    <property type="entry name" value="alpha/beta-Hydrolases"/>
    <property type="match status" value="1"/>
</dbReference>
<evidence type="ECO:0000259" key="2">
    <source>
        <dbReference type="Pfam" id="PF07859"/>
    </source>
</evidence>
<dbReference type="EMBL" id="OBEG01000001">
    <property type="protein sequence ID" value="SNY79080.1"/>
    <property type="molecule type" value="Genomic_DNA"/>
</dbReference>
<dbReference type="PANTHER" id="PTHR48081:SF8">
    <property type="entry name" value="ALPHA_BETA HYDROLASE FOLD-3 DOMAIN-CONTAINING PROTEIN-RELATED"/>
    <property type="match status" value="1"/>
</dbReference>
<keyword evidence="4" id="KW-1185">Reference proteome</keyword>
<dbReference type="InterPro" id="IPR029058">
    <property type="entry name" value="AB_hydrolase_fold"/>
</dbReference>
<accession>A0A285L2D6</accession>
<protein>
    <submittedName>
        <fullName evidence="3">Alpha/beta hydrolase fold</fullName>
    </submittedName>
</protein>
<dbReference type="InterPro" id="IPR050300">
    <property type="entry name" value="GDXG_lipolytic_enzyme"/>
</dbReference>
<dbReference type="Proteomes" id="UP000219565">
    <property type="component" value="Unassembled WGS sequence"/>
</dbReference>
<dbReference type="RefSeq" id="WP_097244174.1">
    <property type="nucleotide sequence ID" value="NZ_OBEG01000001.1"/>
</dbReference>